<dbReference type="GO" id="GO:0005634">
    <property type="term" value="C:nucleus"/>
    <property type="evidence" value="ECO:0007669"/>
    <property type="project" value="TreeGrafter"/>
</dbReference>
<evidence type="ECO:0000256" key="5">
    <source>
        <dbReference type="ARBA" id="ARBA00048434"/>
    </source>
</evidence>
<gene>
    <name evidence="8" type="ORF">TTHERM_01624890</name>
</gene>
<evidence type="ECO:0000256" key="4">
    <source>
        <dbReference type="ARBA" id="ARBA00022691"/>
    </source>
</evidence>
<feature type="region of interest" description="Disordered" evidence="6">
    <location>
        <begin position="355"/>
        <end position="374"/>
    </location>
</feature>
<keyword evidence="4" id="KW-0949">S-adenosyl-L-methionine</keyword>
<dbReference type="KEGG" id="tet:TTHERM_01624890"/>
<dbReference type="eggNOG" id="KOG2967">
    <property type="taxonomic scope" value="Eukaryota"/>
</dbReference>
<evidence type="ECO:0000313" key="8">
    <source>
        <dbReference type="EMBL" id="EAS07931.2"/>
    </source>
</evidence>
<dbReference type="GO" id="GO:0000049">
    <property type="term" value="F:tRNA binding"/>
    <property type="evidence" value="ECO:0007669"/>
    <property type="project" value="TreeGrafter"/>
</dbReference>
<keyword evidence="9" id="KW-1185">Reference proteome</keyword>
<evidence type="ECO:0000256" key="1">
    <source>
        <dbReference type="ARBA" id="ARBA00012797"/>
    </source>
</evidence>
<dbReference type="InterPro" id="IPR028564">
    <property type="entry name" value="MT_TRM10-typ"/>
</dbReference>
<evidence type="ECO:0000313" key="9">
    <source>
        <dbReference type="Proteomes" id="UP000009168"/>
    </source>
</evidence>
<comment type="catalytic activity">
    <reaction evidence="5">
        <text>guanosine(9) in tRNA + S-adenosyl-L-methionine = N(1)-methylguanosine(9) in tRNA + S-adenosyl-L-homocysteine + H(+)</text>
        <dbReference type="Rhea" id="RHEA:43156"/>
        <dbReference type="Rhea" id="RHEA-COMP:10367"/>
        <dbReference type="Rhea" id="RHEA-COMP:10368"/>
        <dbReference type="ChEBI" id="CHEBI:15378"/>
        <dbReference type="ChEBI" id="CHEBI:57856"/>
        <dbReference type="ChEBI" id="CHEBI:59789"/>
        <dbReference type="ChEBI" id="CHEBI:73542"/>
        <dbReference type="ChEBI" id="CHEBI:74269"/>
        <dbReference type="EC" id="2.1.1.221"/>
    </reaction>
</comment>
<keyword evidence="2" id="KW-0489">Methyltransferase</keyword>
<dbReference type="GO" id="GO:0052905">
    <property type="term" value="F:tRNA (guanosine(9)-N1)-methyltransferase activity"/>
    <property type="evidence" value="ECO:0007669"/>
    <property type="project" value="UniProtKB-EC"/>
</dbReference>
<evidence type="ECO:0000256" key="2">
    <source>
        <dbReference type="ARBA" id="ARBA00022603"/>
    </source>
</evidence>
<evidence type="ECO:0000259" key="7">
    <source>
        <dbReference type="PROSITE" id="PS51675"/>
    </source>
</evidence>
<dbReference type="GO" id="GO:0002939">
    <property type="term" value="P:tRNA N1-guanine methylation"/>
    <property type="evidence" value="ECO:0007669"/>
    <property type="project" value="TreeGrafter"/>
</dbReference>
<dbReference type="Gene3D" id="3.40.1280.30">
    <property type="match status" value="1"/>
</dbReference>
<dbReference type="PROSITE" id="PS51675">
    <property type="entry name" value="SAM_MT_TRM10"/>
    <property type="match status" value="1"/>
</dbReference>
<dbReference type="RefSeq" id="XP_001028173.2">
    <property type="nucleotide sequence ID" value="XM_001028173.2"/>
</dbReference>
<feature type="compositionally biased region" description="Basic and acidic residues" evidence="6">
    <location>
        <begin position="10"/>
        <end position="23"/>
    </location>
</feature>
<dbReference type="InterPro" id="IPR007356">
    <property type="entry name" value="tRNA_m1G_MeTrfase_euk"/>
</dbReference>
<accession>Q24JH3</accession>
<dbReference type="Proteomes" id="UP000009168">
    <property type="component" value="Unassembled WGS sequence"/>
</dbReference>
<feature type="region of interest" description="Disordered" evidence="6">
    <location>
        <begin position="1"/>
        <end position="30"/>
    </location>
</feature>
<dbReference type="EC" id="2.1.1.221" evidence="1"/>
<dbReference type="CDD" id="cd18089">
    <property type="entry name" value="SPOUT_Trm10-like"/>
    <property type="match status" value="1"/>
</dbReference>
<name>Q24JH3_TETTS</name>
<dbReference type="InParanoid" id="Q24JH3"/>
<dbReference type="HOGENOM" id="CLU_058560_0_0_1"/>
<feature type="compositionally biased region" description="Low complexity" evidence="6">
    <location>
        <begin position="360"/>
        <end position="374"/>
    </location>
</feature>
<protein>
    <recommendedName>
        <fullName evidence="1">tRNA (guanine(9)-N(1))-methyltransferase</fullName>
        <ecNumber evidence="1">2.1.1.221</ecNumber>
    </recommendedName>
</protein>
<dbReference type="PANTHER" id="PTHR13563:SF13">
    <property type="entry name" value="TRNA METHYLTRANSFERASE 10 HOMOLOG A"/>
    <property type="match status" value="1"/>
</dbReference>
<dbReference type="GeneID" id="7834029"/>
<feature type="domain" description="SAM-dependent MTase TRM10-type" evidence="7">
    <location>
        <begin position="113"/>
        <end position="307"/>
    </location>
</feature>
<dbReference type="AlphaFoldDB" id="Q24JH3"/>
<dbReference type="OrthoDB" id="278300at2759"/>
<dbReference type="STRING" id="312017.Q24JH3"/>
<sequence length="404" mass="47395">MNQETQQKMEVSDKVEKENSIGDEHEDENQDLVEDLLFGDIEFESKEFKIERLSHSQKKLQQYHQHLQKHTDKEFLKDKWNQRKKRVNKRLDGLSNDEKFQERCKRKEEIEQERLNMIKGYESGIPLIIDNSFEQYMTFREIRSLAIQISQTVFAQRKNKNPFQVNVCNASQQLKDCMNTQIFKKLPFNVYEQDILEIERFKGKEANMIYLSPDSENELETVDPSGNTIYIVGGLIDRTVKKWASYDRANSMNIKSAKLPINQYLSDLTRRALNIDTVTVMMGLAIHLNFDWKTTTLTVLGNRKINEDLKEEQKQVVLEGVEKLGSSKLDKSSHLIDIQKSIESRLKKQNKQILNDDQKNQQNSNNISQNESSSFNQLDQIEKLQITENLNQENSEKTDKQNHE</sequence>
<evidence type="ECO:0000256" key="3">
    <source>
        <dbReference type="ARBA" id="ARBA00022679"/>
    </source>
</evidence>
<organism evidence="8 9">
    <name type="scientific">Tetrahymena thermophila (strain SB210)</name>
    <dbReference type="NCBI Taxonomy" id="312017"/>
    <lineage>
        <taxon>Eukaryota</taxon>
        <taxon>Sar</taxon>
        <taxon>Alveolata</taxon>
        <taxon>Ciliophora</taxon>
        <taxon>Intramacronucleata</taxon>
        <taxon>Oligohymenophorea</taxon>
        <taxon>Hymenostomatida</taxon>
        <taxon>Tetrahymenina</taxon>
        <taxon>Tetrahymenidae</taxon>
        <taxon>Tetrahymena</taxon>
    </lineage>
</organism>
<proteinExistence type="predicted"/>
<keyword evidence="3" id="KW-0808">Transferase</keyword>
<dbReference type="FunCoup" id="Q24JH3">
    <property type="interactions" value="202"/>
</dbReference>
<evidence type="ECO:0000256" key="6">
    <source>
        <dbReference type="SAM" id="MobiDB-lite"/>
    </source>
</evidence>
<dbReference type="PANTHER" id="PTHR13563">
    <property type="entry name" value="TRNA (GUANINE-9-) METHYLTRANSFERASE"/>
    <property type="match status" value="1"/>
</dbReference>
<dbReference type="EMBL" id="GG662205">
    <property type="protein sequence ID" value="EAS07931.2"/>
    <property type="molecule type" value="Genomic_DNA"/>
</dbReference>
<reference evidence="9" key="1">
    <citation type="journal article" date="2006" name="PLoS Biol.">
        <title>Macronuclear genome sequence of the ciliate Tetrahymena thermophila, a model eukaryote.</title>
        <authorList>
            <person name="Eisen J.A."/>
            <person name="Coyne R.S."/>
            <person name="Wu M."/>
            <person name="Wu D."/>
            <person name="Thiagarajan M."/>
            <person name="Wortman J.R."/>
            <person name="Badger J.H."/>
            <person name="Ren Q."/>
            <person name="Amedeo P."/>
            <person name="Jones K.M."/>
            <person name="Tallon L.J."/>
            <person name="Delcher A.L."/>
            <person name="Salzberg S.L."/>
            <person name="Silva J.C."/>
            <person name="Haas B.J."/>
            <person name="Majoros W.H."/>
            <person name="Farzad M."/>
            <person name="Carlton J.M."/>
            <person name="Smith R.K. Jr."/>
            <person name="Garg J."/>
            <person name="Pearlman R.E."/>
            <person name="Karrer K.M."/>
            <person name="Sun L."/>
            <person name="Manning G."/>
            <person name="Elde N.C."/>
            <person name="Turkewitz A.P."/>
            <person name="Asai D.J."/>
            <person name="Wilkes D.E."/>
            <person name="Wang Y."/>
            <person name="Cai H."/>
            <person name="Collins K."/>
            <person name="Stewart B.A."/>
            <person name="Lee S.R."/>
            <person name="Wilamowska K."/>
            <person name="Weinberg Z."/>
            <person name="Ruzzo W.L."/>
            <person name="Wloga D."/>
            <person name="Gaertig J."/>
            <person name="Frankel J."/>
            <person name="Tsao C.-C."/>
            <person name="Gorovsky M.A."/>
            <person name="Keeling P.J."/>
            <person name="Waller R.F."/>
            <person name="Patron N.J."/>
            <person name="Cherry J.M."/>
            <person name="Stover N.A."/>
            <person name="Krieger C.J."/>
            <person name="del Toro C."/>
            <person name="Ryder H.F."/>
            <person name="Williamson S.C."/>
            <person name="Barbeau R.A."/>
            <person name="Hamilton E.P."/>
            <person name="Orias E."/>
        </authorList>
    </citation>
    <scope>NUCLEOTIDE SEQUENCE [LARGE SCALE GENOMIC DNA]</scope>
    <source>
        <strain evidence="9">SB210</strain>
    </source>
</reference>
<dbReference type="InterPro" id="IPR038459">
    <property type="entry name" value="MT_TRM10-typ_sf"/>
</dbReference>